<comment type="caution">
    <text evidence="3">The sequence shown here is derived from an EMBL/GenBank/DDBJ whole genome shotgun (WGS) entry which is preliminary data.</text>
</comment>
<dbReference type="PANTHER" id="PTHR22901">
    <property type="entry name" value="SIALATE O-ACETYLESTERASE"/>
    <property type="match status" value="1"/>
</dbReference>
<dbReference type="InterPro" id="IPR005181">
    <property type="entry name" value="SASA"/>
</dbReference>
<keyword evidence="1" id="KW-0378">Hydrolase</keyword>
<feature type="domain" description="Sialate O-acetylesterase" evidence="2">
    <location>
        <begin position="398"/>
        <end position="505"/>
    </location>
</feature>
<feature type="domain" description="Sialate O-acetylesterase" evidence="2">
    <location>
        <begin position="82"/>
        <end position="203"/>
    </location>
</feature>
<dbReference type="Pfam" id="PF03629">
    <property type="entry name" value="SASA"/>
    <property type="match status" value="2"/>
</dbReference>
<evidence type="ECO:0000313" key="4">
    <source>
        <dbReference type="Proteomes" id="UP000784880"/>
    </source>
</evidence>
<gene>
    <name evidence="3" type="ORF">KS419_09710</name>
</gene>
<evidence type="ECO:0000256" key="1">
    <source>
        <dbReference type="ARBA" id="ARBA00022801"/>
    </source>
</evidence>
<accession>A0ABS6JFL9</accession>
<dbReference type="PANTHER" id="PTHR22901:SF0">
    <property type="entry name" value="SIALATE O-ACETYLESTERASE"/>
    <property type="match status" value="1"/>
</dbReference>
<proteinExistence type="predicted"/>
<keyword evidence="4" id="KW-1185">Reference proteome</keyword>
<reference evidence="3 4" key="1">
    <citation type="submission" date="2021-06" db="EMBL/GenBank/DDBJ databases">
        <title>Bacillus sp. RD4P76, an endophyte from a halophyte.</title>
        <authorList>
            <person name="Sun J.-Q."/>
        </authorList>
    </citation>
    <scope>NUCLEOTIDE SEQUENCE [LARGE SCALE GENOMIC DNA]</scope>
    <source>
        <strain evidence="3 4">CGMCC 1.15917</strain>
    </source>
</reference>
<sequence>MNISSILSDGMVLQRNAKVSIWGKSKSFQKIKVVFLEKIYETKTGENGNWEITLNGLEPGGPFQMVISDENESVINDILIGDVWILGGQSNMQLPVNRTLDLFREEIKTVNQPYIRQFTVPQYYDFHHPKKDIHGGKWISANSDDVMFFSAVGYFFASELHKKYEVPIGLILTAIGGTPIEAWMSENTLRKIGGYEETLEKCKDDFYVSTTIKSEDESSGEWFKYLQENDPGLKEEWYHNSYSSKEWEEVEVPLSWEGTPLEDVRGSVWFRKEITIPDSLANFKGRLSLGTIIDADDTYVNGIRIGSTGYMYPPRRYEIPEGVLQPGKNIITVRVISTQNIGGFVKDMPYKLIVNGEIFDLKGTWRYRLGIRTNDLLPQTFFQYFPSGLFNGMISPLQNYKMKGVLWYQGESNTEHPQGYRELFEGLTKDWRTLWDIGDFPFIFTQLANFDTGKKNKESNKWAELRDEQKAGLAVSNTGMAVAIDIGESNDLHPQDKKTLGKRLALCAQKLAYNENIVASGPIYKEMEIIEETVHIYFDHVGSGLISRNGELQQFMICGKDRRFYEAKAVISNNTVIVSHEKIKSPVHVRYAWADNPKGANLYNLEGLPASPFTTEHIED</sequence>
<evidence type="ECO:0000313" key="3">
    <source>
        <dbReference type="EMBL" id="MBU9712014.1"/>
    </source>
</evidence>
<dbReference type="Proteomes" id="UP000784880">
    <property type="component" value="Unassembled WGS sequence"/>
</dbReference>
<dbReference type="RefSeq" id="WP_217066171.1">
    <property type="nucleotide sequence ID" value="NZ_JAHQCS010000091.1"/>
</dbReference>
<protein>
    <submittedName>
        <fullName evidence="3">Sialate O-acetylesterase</fullName>
    </submittedName>
</protein>
<evidence type="ECO:0000259" key="2">
    <source>
        <dbReference type="Pfam" id="PF03629"/>
    </source>
</evidence>
<name>A0ABS6JFL9_9BACI</name>
<organism evidence="3 4">
    <name type="scientific">Evansella tamaricis</name>
    <dbReference type="NCBI Taxonomy" id="2069301"/>
    <lineage>
        <taxon>Bacteria</taxon>
        <taxon>Bacillati</taxon>
        <taxon>Bacillota</taxon>
        <taxon>Bacilli</taxon>
        <taxon>Bacillales</taxon>
        <taxon>Bacillaceae</taxon>
        <taxon>Evansella</taxon>
    </lineage>
</organism>
<dbReference type="InterPro" id="IPR039329">
    <property type="entry name" value="SIAE"/>
</dbReference>
<dbReference type="EMBL" id="JAHQCS010000091">
    <property type="protein sequence ID" value="MBU9712014.1"/>
    <property type="molecule type" value="Genomic_DNA"/>
</dbReference>